<evidence type="ECO:0000313" key="1">
    <source>
        <dbReference type="EMBL" id="MBG6086092.1"/>
    </source>
</evidence>
<protein>
    <submittedName>
        <fullName evidence="1">Nitroimidazol reductase NimA-like FMN-containing flavoprotein (Pyridoxamine 5'-phosphate oxidase superfamily)</fullName>
    </submittedName>
</protein>
<dbReference type="PANTHER" id="PTHR34071">
    <property type="entry name" value="5-NITROIMIDAZOLE ANTIBIOTICS RESISTANCE PROTEIN, NIMA-FAMILY-RELATED PROTEIN-RELATED"/>
    <property type="match status" value="1"/>
</dbReference>
<comment type="caution">
    <text evidence="1">The sequence shown here is derived from an EMBL/GenBank/DDBJ whole genome shotgun (WGS) entry which is preliminary data.</text>
</comment>
<organism evidence="1 2">
    <name type="scientific">Actinomadura viridis</name>
    <dbReference type="NCBI Taxonomy" id="58110"/>
    <lineage>
        <taxon>Bacteria</taxon>
        <taxon>Bacillati</taxon>
        <taxon>Actinomycetota</taxon>
        <taxon>Actinomycetes</taxon>
        <taxon>Streptosporangiales</taxon>
        <taxon>Thermomonosporaceae</taxon>
        <taxon>Actinomadura</taxon>
    </lineage>
</organism>
<dbReference type="InterPro" id="IPR024747">
    <property type="entry name" value="Pyridox_Oxase-rel"/>
</dbReference>
<reference evidence="1" key="1">
    <citation type="submission" date="2020-11" db="EMBL/GenBank/DDBJ databases">
        <title>Sequencing the genomes of 1000 actinobacteria strains.</title>
        <authorList>
            <person name="Klenk H.-P."/>
        </authorList>
    </citation>
    <scope>NUCLEOTIDE SEQUENCE</scope>
    <source>
        <strain evidence="1">DSM 43175</strain>
    </source>
</reference>
<dbReference type="AlphaFoldDB" id="A0A931DBP8"/>
<dbReference type="InterPro" id="IPR012349">
    <property type="entry name" value="Split_barrel_FMN-bd"/>
</dbReference>
<dbReference type="RefSeq" id="WP_197009142.1">
    <property type="nucleotide sequence ID" value="NZ_BAABES010000017.1"/>
</dbReference>
<dbReference type="Pfam" id="PF12900">
    <property type="entry name" value="Pyridox_ox_2"/>
    <property type="match status" value="1"/>
</dbReference>
<proteinExistence type="predicted"/>
<dbReference type="SUPFAM" id="SSF50475">
    <property type="entry name" value="FMN-binding split barrel"/>
    <property type="match status" value="1"/>
</dbReference>
<sequence>MSSTPLSSTRRTSLGRLKERAATDRAALHEILDAGRICHLGVVIDGSPRVVPTGYGHSGDTLYLHGSTGASSLLAGPSQEICVTVTHVDGLVLARSLFHHSVNYRSAMIYGTPRRLTDPDEKLTGLRAITERLVPGQWDVARPPNPKELAATTVLALSLEEASVKVRQGPPGDDEEDYALDLWAGVLPVREVFGDPVPDPRLRPGIPAPAHVTSMVGPTAVPSEAAGQA</sequence>
<dbReference type="EMBL" id="JADOUA010000001">
    <property type="protein sequence ID" value="MBG6086092.1"/>
    <property type="molecule type" value="Genomic_DNA"/>
</dbReference>
<dbReference type="Proteomes" id="UP000614047">
    <property type="component" value="Unassembled WGS sequence"/>
</dbReference>
<dbReference type="PANTHER" id="PTHR34071:SF2">
    <property type="entry name" value="FLAVIN-NUCLEOTIDE-BINDING PROTEIN"/>
    <property type="match status" value="1"/>
</dbReference>
<dbReference type="Gene3D" id="2.30.110.10">
    <property type="entry name" value="Electron Transport, Fmn-binding Protein, Chain A"/>
    <property type="match status" value="1"/>
</dbReference>
<name>A0A931DBP8_9ACTN</name>
<gene>
    <name evidence="1" type="ORF">IW256_000205</name>
</gene>
<accession>A0A931DBP8</accession>
<evidence type="ECO:0000313" key="2">
    <source>
        <dbReference type="Proteomes" id="UP000614047"/>
    </source>
</evidence>
<keyword evidence="2" id="KW-1185">Reference proteome</keyword>